<reference evidence="1 2" key="1">
    <citation type="journal article" date="2014" name="PLoS Genet.">
        <title>Phylogenetically driven sequencing of extremely halophilic archaea reveals strategies for static and dynamic osmo-response.</title>
        <authorList>
            <person name="Becker E.A."/>
            <person name="Seitzer P.M."/>
            <person name="Tritt A."/>
            <person name="Larsen D."/>
            <person name="Krusor M."/>
            <person name="Yao A.I."/>
            <person name="Wu D."/>
            <person name="Madern D."/>
            <person name="Eisen J.A."/>
            <person name="Darling A.E."/>
            <person name="Facciotti M.T."/>
        </authorList>
    </citation>
    <scope>NUCLEOTIDE SEQUENCE [LARGE SCALE GENOMIC DNA]</scope>
    <source>
        <strain evidence="1 2">DSM 15624</strain>
    </source>
</reference>
<dbReference type="Proteomes" id="UP000011593">
    <property type="component" value="Unassembled WGS sequence"/>
</dbReference>
<name>L9YDV7_NATP1</name>
<gene>
    <name evidence="1" type="ORF">C488_15257</name>
</gene>
<accession>L9YDV7</accession>
<comment type="caution">
    <text evidence="1">The sequence shown here is derived from an EMBL/GenBank/DDBJ whole genome shotgun (WGS) entry which is preliminary data.</text>
</comment>
<evidence type="ECO:0000313" key="1">
    <source>
        <dbReference type="EMBL" id="ELY72235.1"/>
    </source>
</evidence>
<dbReference type="EMBL" id="AOIE01000093">
    <property type="protein sequence ID" value="ELY72235.1"/>
    <property type="molecule type" value="Genomic_DNA"/>
</dbReference>
<sequence>MEFANRESNLEISIGLWARRVHKPLEGFGVDHPLELVLVSIEALFLECSDDLEQKRSITRCRSPR</sequence>
<dbReference type="PATRIC" id="fig|797303.5.peg.3042"/>
<proteinExistence type="predicted"/>
<keyword evidence="2" id="KW-1185">Reference proteome</keyword>
<organism evidence="1 2">
    <name type="scientific">Natrinema pellirubrum (strain DSM 15624 / CIP 106293 / JCM 10476 / NCIMB 786 / 157)</name>
    <dbReference type="NCBI Taxonomy" id="797303"/>
    <lineage>
        <taxon>Archaea</taxon>
        <taxon>Methanobacteriati</taxon>
        <taxon>Methanobacteriota</taxon>
        <taxon>Stenosarchaea group</taxon>
        <taxon>Halobacteria</taxon>
        <taxon>Halobacteriales</taxon>
        <taxon>Natrialbaceae</taxon>
        <taxon>Natrinema</taxon>
    </lineage>
</organism>
<evidence type="ECO:0000313" key="2">
    <source>
        <dbReference type="Proteomes" id="UP000011593"/>
    </source>
</evidence>
<protein>
    <submittedName>
        <fullName evidence="1">Uncharacterized protein</fullName>
    </submittedName>
</protein>
<dbReference type="AlphaFoldDB" id="L9YDV7"/>